<dbReference type="AlphaFoldDB" id="A0A412B183"/>
<name>A0A412B183_9FIRM</name>
<comment type="caution">
    <text evidence="2">The sequence shown here is derived from an EMBL/GenBank/DDBJ whole genome shotgun (WGS) entry which is preliminary data.</text>
</comment>
<keyword evidence="1" id="KW-0472">Membrane</keyword>
<gene>
    <name evidence="2" type="ORF">DWY99_00190</name>
</gene>
<protein>
    <submittedName>
        <fullName evidence="2">Uncharacterized protein</fullName>
    </submittedName>
</protein>
<keyword evidence="1" id="KW-1133">Transmembrane helix</keyword>
<reference evidence="2 3" key="1">
    <citation type="submission" date="2018-08" db="EMBL/GenBank/DDBJ databases">
        <title>A genome reference for cultivated species of the human gut microbiota.</title>
        <authorList>
            <person name="Zou Y."/>
            <person name="Xue W."/>
            <person name="Luo G."/>
        </authorList>
    </citation>
    <scope>NUCLEOTIDE SEQUENCE [LARGE SCALE GENOMIC DNA]</scope>
    <source>
        <strain evidence="2 3">AF28-26</strain>
    </source>
</reference>
<proteinExistence type="predicted"/>
<dbReference type="Proteomes" id="UP000284751">
    <property type="component" value="Unassembled WGS sequence"/>
</dbReference>
<keyword evidence="1" id="KW-0812">Transmembrane</keyword>
<accession>A0A412B183</accession>
<organism evidence="2 3">
    <name type="scientific">[Clostridium] leptum</name>
    <dbReference type="NCBI Taxonomy" id="1535"/>
    <lineage>
        <taxon>Bacteria</taxon>
        <taxon>Bacillati</taxon>
        <taxon>Bacillota</taxon>
        <taxon>Clostridia</taxon>
        <taxon>Eubacteriales</taxon>
        <taxon>Oscillospiraceae</taxon>
        <taxon>Oscillospiraceae incertae sedis</taxon>
    </lineage>
</organism>
<evidence type="ECO:0000256" key="1">
    <source>
        <dbReference type="SAM" id="Phobius"/>
    </source>
</evidence>
<evidence type="ECO:0000313" key="3">
    <source>
        <dbReference type="Proteomes" id="UP000284751"/>
    </source>
</evidence>
<evidence type="ECO:0000313" key="2">
    <source>
        <dbReference type="EMBL" id="RGQ44755.1"/>
    </source>
</evidence>
<sequence>MKEKQIGFGIGAGGISILAIFVVLCLATLAALSLVSARADRNLAEKNAQASVEYYQADARAEEILHELLKAVQSGPDWEKALKANGVAVVLQKNAAVASYQVPINDSKSLFVEISLELSEKGRFTGEWKRERWQTLVKEETESQEGTLNLLR</sequence>
<dbReference type="EMBL" id="QRTC01000001">
    <property type="protein sequence ID" value="RGQ44755.1"/>
    <property type="molecule type" value="Genomic_DNA"/>
</dbReference>
<feature type="transmembrane region" description="Helical" evidence="1">
    <location>
        <begin position="6"/>
        <end position="32"/>
    </location>
</feature>